<evidence type="ECO:0000313" key="3">
    <source>
        <dbReference type="Proteomes" id="UP000282299"/>
    </source>
</evidence>
<keyword evidence="2" id="KW-0808">Transferase</keyword>
<dbReference type="Proteomes" id="UP000807555">
    <property type="component" value="Unassembled WGS sequence"/>
</dbReference>
<accession>A0AAQ0V827</accession>
<dbReference type="GO" id="GO:0016301">
    <property type="term" value="F:kinase activity"/>
    <property type="evidence" value="ECO:0007669"/>
    <property type="project" value="UniProtKB-KW"/>
</dbReference>
<gene>
    <name evidence="2" type="ORF">EGS84_13985</name>
    <name evidence="1" type="ORF">I5687_02590</name>
</gene>
<comment type="caution">
    <text evidence="2">The sequence shown here is derived from an EMBL/GenBank/DDBJ whole genome shotgun (WGS) entry which is preliminary data.</text>
</comment>
<evidence type="ECO:0000313" key="2">
    <source>
        <dbReference type="EMBL" id="RSC17965.1"/>
    </source>
</evidence>
<reference evidence="1" key="3">
    <citation type="submission" date="2020-11" db="EMBL/GenBank/DDBJ databases">
        <title>Enhanced detection system for hospital associated transmission using whole genome sequencing surveillance.</title>
        <authorList>
            <person name="Harrison L.H."/>
            <person name="Van Tyne D."/>
            <person name="Marsh J.W."/>
            <person name="Griffith M.P."/>
            <person name="Snyder D.J."/>
            <person name="Cooper V.S."/>
            <person name="Mustapha M."/>
        </authorList>
    </citation>
    <scope>NUCLEOTIDE SEQUENCE</scope>
    <source>
        <strain evidence="1">CB00014</strain>
    </source>
</reference>
<evidence type="ECO:0000313" key="1">
    <source>
        <dbReference type="EMBL" id="MBJ9866836.1"/>
    </source>
</evidence>
<organism evidence="2 3">
    <name type="scientific">Citrobacter koseri</name>
    <name type="common">Citrobacter diversus</name>
    <dbReference type="NCBI Taxonomy" id="545"/>
    <lineage>
        <taxon>Bacteria</taxon>
        <taxon>Pseudomonadati</taxon>
        <taxon>Pseudomonadota</taxon>
        <taxon>Gammaproteobacteria</taxon>
        <taxon>Enterobacterales</taxon>
        <taxon>Enterobacteriaceae</taxon>
        <taxon>Citrobacter</taxon>
    </lineage>
</organism>
<reference evidence="2" key="2">
    <citation type="submission" date="2018-10" db="EMBL/GenBank/DDBJ databases">
        <title>FDA dAtabase for Regulatory Grade micrObial Sequences (FDA-ARGOS): Supporting development and validation of Infectious Disease Dx tests.</title>
        <authorList>
            <person name="Campos J."/>
            <person name="Goldberg B."/>
            <person name="Tallon L.J."/>
            <person name="Sadzewicz L."/>
            <person name="Zhao X."/>
            <person name="Vavikolanu K."/>
            <person name="Mehta A."/>
            <person name="Aluvathingal J."/>
            <person name="Nadendla S."/>
            <person name="Geyer C."/>
            <person name="Nandy P."/>
            <person name="Yan Y."/>
            <person name="Sichtig H."/>
        </authorList>
    </citation>
    <scope>NUCLEOTIDE SEQUENCE</scope>
    <source>
        <strain evidence="2">FDAARGOS_526</strain>
    </source>
</reference>
<keyword evidence="2" id="KW-0418">Kinase</keyword>
<protein>
    <submittedName>
        <fullName evidence="2">ATP-NAD kinase</fullName>
    </submittedName>
</protein>
<dbReference type="AlphaFoldDB" id="A0AAQ0V827"/>
<sequence length="58" mass="6429">MSGLINPQNAPEESAYALLIEMIRAQRVPVYSGGDISNLLSMYDQAVQHFQKSSDDDN</sequence>
<proteinExistence type="predicted"/>
<dbReference type="EMBL" id="JADVNV010000001">
    <property type="protein sequence ID" value="MBJ9866836.1"/>
    <property type="molecule type" value="Genomic_DNA"/>
</dbReference>
<dbReference type="Proteomes" id="UP000282299">
    <property type="component" value="Unassembled WGS sequence"/>
</dbReference>
<reference evidence="3" key="1">
    <citation type="submission" date="2018-10" db="EMBL/GenBank/DDBJ databases">
        <title>FDA dAtabase for Regulatory Grade micrObial Sequences (FDA-ARGOS): Supporting development and validation of Infectious Disease Dx tests.</title>
        <authorList>
            <person name="Goldberg B."/>
            <person name="Campos J."/>
            <person name="Tallon L."/>
            <person name="Sadzewicz L."/>
            <person name="Zhao X."/>
            <person name="Vavikolanu K."/>
            <person name="Mehta A."/>
            <person name="Aluvathingal J."/>
            <person name="Nadendla S."/>
            <person name="Geyer C."/>
            <person name="Nandy P."/>
            <person name="Yan Y."/>
            <person name="Sichtig H."/>
        </authorList>
    </citation>
    <scope>NUCLEOTIDE SEQUENCE [LARGE SCALE GENOMIC DNA]</scope>
    <source>
        <strain evidence="3">FDAARGOS_526</strain>
    </source>
</reference>
<dbReference type="EMBL" id="RKIT01000002">
    <property type="protein sequence ID" value="RSC17965.1"/>
    <property type="molecule type" value="Genomic_DNA"/>
</dbReference>
<name>A0AAQ0V827_CITKO</name>
<dbReference type="RefSeq" id="WP_060816042.1">
    <property type="nucleotide sequence ID" value="NZ_ABTEQQ020000001.1"/>
</dbReference>